<evidence type="ECO:0008006" key="11">
    <source>
        <dbReference type="Google" id="ProtNLM"/>
    </source>
</evidence>
<sequence length="325" mass="35430">MTDTLFQAYTPLIIWIGLGLLVCRLLPKSFSKILGRGLYWVGVPLELIALSRHGNSGQYQAINTSVLAPVITVGTLIIGLLVTLSVIWIWKLLANQQKSEHDSKIQPLSRVSEGSFLLAAVLGNTGFVGLAIAPSLVDANALNLAVIFSITHNVIGPFGLGVWIASYYSHTQQQNNFLTQLRDILIVPPLWAFIFGYFTRSLKLPDAVEIGLQQSIGIVIACAFLLIGIRLAQLQGWKSLKLALIPATLRVIIIPLLVGIFTKFVLKLPASSSLAMVLMSGMPSAFLGLILAEEYNLDRDLIASSILVSTILLLFVLPLWIFLFG</sequence>
<dbReference type="PANTHER" id="PTHR36838">
    <property type="entry name" value="AUXIN EFFLUX CARRIER FAMILY PROTEIN"/>
    <property type="match status" value="1"/>
</dbReference>
<keyword evidence="5 8" id="KW-0812">Transmembrane</keyword>
<feature type="transmembrane region" description="Helical" evidence="8">
    <location>
        <begin position="145"/>
        <end position="169"/>
    </location>
</feature>
<feature type="transmembrane region" description="Helical" evidence="8">
    <location>
        <begin position="272"/>
        <end position="292"/>
    </location>
</feature>
<reference evidence="9" key="2">
    <citation type="journal article" date="2019" name="Genome Biol. Evol.">
        <title>Day and night: Metabolic profiles and evolutionary relationships of six axenic non-marine cyanobacteria.</title>
        <authorList>
            <person name="Will S.E."/>
            <person name="Henke P."/>
            <person name="Boedeker C."/>
            <person name="Huang S."/>
            <person name="Brinkmann H."/>
            <person name="Rohde M."/>
            <person name="Jarek M."/>
            <person name="Friedl T."/>
            <person name="Seufert S."/>
            <person name="Schumacher M."/>
            <person name="Overmann J."/>
            <person name="Neumann-Schaal M."/>
            <person name="Petersen J."/>
        </authorList>
    </citation>
    <scope>NUCLEOTIDE SEQUENCE [LARGE SCALE GENOMIC DNA]</scope>
    <source>
        <strain evidence="9">PCC 7102</strain>
    </source>
</reference>
<comment type="caution">
    <text evidence="9">The sequence shown here is derived from an EMBL/GenBank/DDBJ whole genome shotgun (WGS) entry which is preliminary data.</text>
</comment>
<keyword evidence="7 8" id="KW-0472">Membrane</keyword>
<comment type="similarity">
    <text evidence="2">Belongs to the auxin efflux carrier (TC 2.A.69) family.</text>
</comment>
<dbReference type="RefSeq" id="WP_127085800.1">
    <property type="nucleotide sequence ID" value="NZ_RSCL01000025.1"/>
</dbReference>
<protein>
    <recommendedName>
        <fullName evidence="11">Transporter</fullName>
    </recommendedName>
</protein>
<evidence type="ECO:0000256" key="7">
    <source>
        <dbReference type="ARBA" id="ARBA00023136"/>
    </source>
</evidence>
<dbReference type="Gene3D" id="1.20.1530.20">
    <property type="match status" value="1"/>
</dbReference>
<dbReference type="GO" id="GO:0055085">
    <property type="term" value="P:transmembrane transport"/>
    <property type="evidence" value="ECO:0007669"/>
    <property type="project" value="InterPro"/>
</dbReference>
<gene>
    <name evidence="9" type="ORF">DSM106972_077220</name>
</gene>
<evidence type="ECO:0000313" key="9">
    <source>
        <dbReference type="EMBL" id="RUT00274.1"/>
    </source>
</evidence>
<feature type="transmembrane region" description="Helical" evidence="8">
    <location>
        <begin position="210"/>
        <end position="232"/>
    </location>
</feature>
<feature type="transmembrane region" description="Helical" evidence="8">
    <location>
        <begin position="301"/>
        <end position="323"/>
    </location>
</feature>
<comment type="subcellular location">
    <subcellularLocation>
        <location evidence="1">Cell membrane</location>
        <topology evidence="1">Multi-pass membrane protein</topology>
    </subcellularLocation>
</comment>
<proteinExistence type="inferred from homology"/>
<dbReference type="AlphaFoldDB" id="A0A433V2F5"/>
<dbReference type="GO" id="GO:0005886">
    <property type="term" value="C:plasma membrane"/>
    <property type="evidence" value="ECO:0007669"/>
    <property type="project" value="UniProtKB-SubCell"/>
</dbReference>
<accession>A0A433V2F5</accession>
<organism evidence="9 10">
    <name type="scientific">Dulcicalothrix desertica PCC 7102</name>
    <dbReference type="NCBI Taxonomy" id="232991"/>
    <lineage>
        <taxon>Bacteria</taxon>
        <taxon>Bacillati</taxon>
        <taxon>Cyanobacteriota</taxon>
        <taxon>Cyanophyceae</taxon>
        <taxon>Nostocales</taxon>
        <taxon>Calotrichaceae</taxon>
        <taxon>Dulcicalothrix</taxon>
    </lineage>
</organism>
<name>A0A433V2F5_9CYAN</name>
<feature type="transmembrane region" description="Helical" evidence="8">
    <location>
        <begin position="114"/>
        <end position="133"/>
    </location>
</feature>
<evidence type="ECO:0000313" key="10">
    <source>
        <dbReference type="Proteomes" id="UP000271624"/>
    </source>
</evidence>
<keyword evidence="6 8" id="KW-1133">Transmembrane helix</keyword>
<dbReference type="Pfam" id="PF03547">
    <property type="entry name" value="Mem_trans"/>
    <property type="match status" value="1"/>
</dbReference>
<evidence type="ECO:0000256" key="3">
    <source>
        <dbReference type="ARBA" id="ARBA00022448"/>
    </source>
</evidence>
<dbReference type="PANTHER" id="PTHR36838:SF1">
    <property type="entry name" value="SLR1864 PROTEIN"/>
    <property type="match status" value="1"/>
</dbReference>
<evidence type="ECO:0000256" key="4">
    <source>
        <dbReference type="ARBA" id="ARBA00022475"/>
    </source>
</evidence>
<keyword evidence="3" id="KW-0813">Transport</keyword>
<dbReference type="InterPro" id="IPR004776">
    <property type="entry name" value="Mem_transp_PIN-like"/>
</dbReference>
<feature type="transmembrane region" description="Helical" evidence="8">
    <location>
        <begin position="181"/>
        <end position="198"/>
    </location>
</feature>
<feature type="transmembrane region" description="Helical" evidence="8">
    <location>
        <begin position="244"/>
        <end position="266"/>
    </location>
</feature>
<dbReference type="OrthoDB" id="419762at2"/>
<evidence type="ECO:0000256" key="1">
    <source>
        <dbReference type="ARBA" id="ARBA00004651"/>
    </source>
</evidence>
<feature type="transmembrane region" description="Helical" evidence="8">
    <location>
        <begin position="66"/>
        <end position="93"/>
    </location>
</feature>
<evidence type="ECO:0000256" key="2">
    <source>
        <dbReference type="ARBA" id="ARBA00010145"/>
    </source>
</evidence>
<reference evidence="9" key="1">
    <citation type="submission" date="2018-12" db="EMBL/GenBank/DDBJ databases">
        <authorList>
            <person name="Will S."/>
            <person name="Neumann-Schaal M."/>
            <person name="Henke P."/>
        </authorList>
    </citation>
    <scope>NUCLEOTIDE SEQUENCE</scope>
    <source>
        <strain evidence="9">PCC 7102</strain>
    </source>
</reference>
<keyword evidence="10" id="KW-1185">Reference proteome</keyword>
<dbReference type="EMBL" id="RSCL01000025">
    <property type="protein sequence ID" value="RUT00274.1"/>
    <property type="molecule type" value="Genomic_DNA"/>
</dbReference>
<evidence type="ECO:0000256" key="6">
    <source>
        <dbReference type="ARBA" id="ARBA00022989"/>
    </source>
</evidence>
<keyword evidence="4" id="KW-1003">Cell membrane</keyword>
<dbReference type="InterPro" id="IPR038770">
    <property type="entry name" value="Na+/solute_symporter_sf"/>
</dbReference>
<dbReference type="Proteomes" id="UP000271624">
    <property type="component" value="Unassembled WGS sequence"/>
</dbReference>
<evidence type="ECO:0000256" key="8">
    <source>
        <dbReference type="SAM" id="Phobius"/>
    </source>
</evidence>
<feature type="transmembrane region" description="Helical" evidence="8">
    <location>
        <begin position="6"/>
        <end position="26"/>
    </location>
</feature>
<evidence type="ECO:0000256" key="5">
    <source>
        <dbReference type="ARBA" id="ARBA00022692"/>
    </source>
</evidence>